<reference evidence="11 12" key="1">
    <citation type="submission" date="2017-02" db="EMBL/GenBank/DDBJ databases">
        <authorList>
            <person name="Peterson S.W."/>
        </authorList>
    </citation>
    <scope>NUCLEOTIDE SEQUENCE [LARGE SCALE GENOMIC DNA]</scope>
    <source>
        <strain evidence="11 12">DSM 16080</strain>
    </source>
</reference>
<keyword evidence="6" id="KW-0902">Two-component regulatory system</keyword>
<dbReference type="GO" id="GO:0005886">
    <property type="term" value="C:plasma membrane"/>
    <property type="evidence" value="ECO:0007669"/>
    <property type="project" value="TreeGrafter"/>
</dbReference>
<evidence type="ECO:0000256" key="2">
    <source>
        <dbReference type="ARBA" id="ARBA00012438"/>
    </source>
</evidence>
<dbReference type="RefSeq" id="WP_078715677.1">
    <property type="nucleotide sequence ID" value="NZ_FUYC01000001.1"/>
</dbReference>
<dbReference type="PRINTS" id="PR00344">
    <property type="entry name" value="BCTRLSENSOR"/>
</dbReference>
<feature type="region of interest" description="Disordered" evidence="8">
    <location>
        <begin position="301"/>
        <end position="320"/>
    </location>
</feature>
<dbReference type="EC" id="2.7.13.3" evidence="2"/>
<dbReference type="Gene3D" id="3.30.565.10">
    <property type="entry name" value="Histidine kinase-like ATPase, C-terminal domain"/>
    <property type="match status" value="1"/>
</dbReference>
<dbReference type="Proteomes" id="UP000190027">
    <property type="component" value="Unassembled WGS sequence"/>
</dbReference>
<evidence type="ECO:0000256" key="5">
    <source>
        <dbReference type="ARBA" id="ARBA00022777"/>
    </source>
</evidence>
<dbReference type="SUPFAM" id="SSF52172">
    <property type="entry name" value="CheY-like"/>
    <property type="match status" value="1"/>
</dbReference>
<dbReference type="GO" id="GO:0000155">
    <property type="term" value="F:phosphorelay sensor kinase activity"/>
    <property type="evidence" value="ECO:0007669"/>
    <property type="project" value="InterPro"/>
</dbReference>
<protein>
    <recommendedName>
        <fullName evidence="2">histidine kinase</fullName>
        <ecNumber evidence="2">2.7.13.3</ecNumber>
    </recommendedName>
</protein>
<dbReference type="SUPFAM" id="SSF55874">
    <property type="entry name" value="ATPase domain of HSP90 chaperone/DNA topoisomerase II/histidine kinase"/>
    <property type="match status" value="1"/>
</dbReference>
<dbReference type="InterPro" id="IPR003661">
    <property type="entry name" value="HisK_dim/P_dom"/>
</dbReference>
<evidence type="ECO:0000256" key="3">
    <source>
        <dbReference type="ARBA" id="ARBA00022553"/>
    </source>
</evidence>
<dbReference type="PROSITE" id="PS50110">
    <property type="entry name" value="RESPONSE_REGULATORY"/>
    <property type="match status" value="1"/>
</dbReference>
<evidence type="ECO:0000256" key="4">
    <source>
        <dbReference type="ARBA" id="ARBA00022679"/>
    </source>
</evidence>
<feature type="domain" description="Response regulatory" evidence="10">
    <location>
        <begin position="8"/>
        <end position="123"/>
    </location>
</feature>
<dbReference type="Gene3D" id="3.40.50.2300">
    <property type="match status" value="1"/>
</dbReference>
<dbReference type="Pfam" id="PF00512">
    <property type="entry name" value="HisKA"/>
    <property type="match status" value="1"/>
</dbReference>
<dbReference type="InterPro" id="IPR011006">
    <property type="entry name" value="CheY-like_superfamily"/>
</dbReference>
<dbReference type="SMART" id="SM00387">
    <property type="entry name" value="HATPase_c"/>
    <property type="match status" value="1"/>
</dbReference>
<dbReference type="InterPro" id="IPR005467">
    <property type="entry name" value="His_kinase_dom"/>
</dbReference>
<comment type="catalytic activity">
    <reaction evidence="1">
        <text>ATP + protein L-histidine = ADP + protein N-phospho-L-histidine.</text>
        <dbReference type="EC" id="2.7.13.3"/>
    </reaction>
</comment>
<dbReference type="InterPro" id="IPR001789">
    <property type="entry name" value="Sig_transdc_resp-reg_receiver"/>
</dbReference>
<keyword evidence="3 7" id="KW-0597">Phosphoprotein</keyword>
<proteinExistence type="predicted"/>
<dbReference type="FunFam" id="1.10.287.130:FF:000001">
    <property type="entry name" value="Two-component sensor histidine kinase"/>
    <property type="match status" value="1"/>
</dbReference>
<dbReference type="OrthoDB" id="9787818at2"/>
<dbReference type="SMART" id="SM00448">
    <property type="entry name" value="REC"/>
    <property type="match status" value="1"/>
</dbReference>
<dbReference type="InterPro" id="IPR036890">
    <property type="entry name" value="HATPase_C_sf"/>
</dbReference>
<name>A0A1T4W255_9BACT</name>
<gene>
    <name evidence="11" type="ORF">SAMN02745704_00082</name>
</gene>
<keyword evidence="4" id="KW-0808">Transferase</keyword>
<feature type="domain" description="Histidine kinase" evidence="9">
    <location>
        <begin position="163"/>
        <end position="403"/>
    </location>
</feature>
<dbReference type="SUPFAM" id="SSF47384">
    <property type="entry name" value="Homodimeric domain of signal transducing histidine kinase"/>
    <property type="match status" value="1"/>
</dbReference>
<dbReference type="Pfam" id="PF00072">
    <property type="entry name" value="Response_reg"/>
    <property type="match status" value="1"/>
</dbReference>
<dbReference type="CDD" id="cd19920">
    <property type="entry name" value="REC_PA4781-like"/>
    <property type="match status" value="1"/>
</dbReference>
<dbReference type="GO" id="GO:0009927">
    <property type="term" value="F:histidine phosphotransfer kinase activity"/>
    <property type="evidence" value="ECO:0007669"/>
    <property type="project" value="TreeGrafter"/>
</dbReference>
<feature type="modified residue" description="4-aspartylphosphate" evidence="7">
    <location>
        <position position="56"/>
    </location>
</feature>
<organism evidence="11 12">
    <name type="scientific">Paucidesulfovibrio gracilis DSM 16080</name>
    <dbReference type="NCBI Taxonomy" id="1121449"/>
    <lineage>
        <taxon>Bacteria</taxon>
        <taxon>Pseudomonadati</taxon>
        <taxon>Thermodesulfobacteriota</taxon>
        <taxon>Desulfovibrionia</taxon>
        <taxon>Desulfovibrionales</taxon>
        <taxon>Desulfovibrionaceae</taxon>
        <taxon>Paucidesulfovibrio</taxon>
    </lineage>
</organism>
<dbReference type="SMART" id="SM00388">
    <property type="entry name" value="HisKA"/>
    <property type="match status" value="1"/>
</dbReference>
<keyword evidence="5 11" id="KW-0418">Kinase</keyword>
<evidence type="ECO:0000259" key="10">
    <source>
        <dbReference type="PROSITE" id="PS50110"/>
    </source>
</evidence>
<accession>A0A1T4W255</accession>
<dbReference type="Pfam" id="PF02518">
    <property type="entry name" value="HATPase_c"/>
    <property type="match status" value="1"/>
</dbReference>
<evidence type="ECO:0000259" key="9">
    <source>
        <dbReference type="PROSITE" id="PS50109"/>
    </source>
</evidence>
<dbReference type="PROSITE" id="PS50109">
    <property type="entry name" value="HIS_KIN"/>
    <property type="match status" value="1"/>
</dbReference>
<evidence type="ECO:0000313" key="12">
    <source>
        <dbReference type="Proteomes" id="UP000190027"/>
    </source>
</evidence>
<dbReference type="AlphaFoldDB" id="A0A1T4W255"/>
<dbReference type="InterPro" id="IPR004358">
    <property type="entry name" value="Sig_transdc_His_kin-like_C"/>
</dbReference>
<dbReference type="InterPro" id="IPR036097">
    <property type="entry name" value="HisK_dim/P_sf"/>
</dbReference>
<dbReference type="PANTHER" id="PTHR43047">
    <property type="entry name" value="TWO-COMPONENT HISTIDINE PROTEIN KINASE"/>
    <property type="match status" value="1"/>
</dbReference>
<dbReference type="Gene3D" id="1.10.287.130">
    <property type="match status" value="1"/>
</dbReference>
<evidence type="ECO:0000256" key="8">
    <source>
        <dbReference type="SAM" id="MobiDB-lite"/>
    </source>
</evidence>
<evidence type="ECO:0000256" key="7">
    <source>
        <dbReference type="PROSITE-ProRule" id="PRU00169"/>
    </source>
</evidence>
<dbReference type="CDD" id="cd00082">
    <property type="entry name" value="HisKA"/>
    <property type="match status" value="1"/>
</dbReference>
<dbReference type="STRING" id="1121449.SAMN02745704_00082"/>
<dbReference type="EMBL" id="FUYC01000001">
    <property type="protein sequence ID" value="SKA71145.1"/>
    <property type="molecule type" value="Genomic_DNA"/>
</dbReference>
<evidence type="ECO:0000256" key="1">
    <source>
        <dbReference type="ARBA" id="ARBA00000085"/>
    </source>
</evidence>
<evidence type="ECO:0000256" key="6">
    <source>
        <dbReference type="ARBA" id="ARBA00023012"/>
    </source>
</evidence>
<dbReference type="InterPro" id="IPR003594">
    <property type="entry name" value="HATPase_dom"/>
</dbReference>
<keyword evidence="12" id="KW-1185">Reference proteome</keyword>
<evidence type="ECO:0000313" key="11">
    <source>
        <dbReference type="EMBL" id="SKA71145.1"/>
    </source>
</evidence>
<sequence length="409" mass="45377">MTEKEKARILIVDDQPFNIEILSELLMDEYNVSVATNGPDALELTFSNPPDLILLDVMMPGLDGYAVCRLLKADDRSKGIPVLFVTALTRTEDEARGLEAGAVDYITKPFSAPIILARIKTHLALANEKRLLEQTVNERTRELVQAKHSSEQAAKAKSAFLANMSHELRTPLNGIIGMTELLLDSNPMEEQAAFLHDQLHSAQHLLNLVEDLLQLSSLDSGKVPACMEAHNLPDALAPVLTMYDRQAREKGLEFVWQVNADLPDTLIFDAPKVRQVLINLLNNAARFTREGEINVTVYEWTDSPHSQPSSKEQHSAPGRMQESGTVVLCFEVRDTGTGIDQQNLDELFDAFAIGEPFMTKRFSRAGLGLTISRQLISRMGGTIWLESKEDQGTSAYFTVPCKLPSPEHA</sequence>